<evidence type="ECO:0000259" key="5">
    <source>
        <dbReference type="PROSITE" id="PS50146"/>
    </source>
</evidence>
<dbReference type="GO" id="GO:0005524">
    <property type="term" value="F:ATP binding"/>
    <property type="evidence" value="ECO:0007669"/>
    <property type="project" value="UniProtKB-KW"/>
</dbReference>
<dbReference type="InterPro" id="IPR017438">
    <property type="entry name" value="ATP-NAD_kinase_N"/>
</dbReference>
<accession>V2V934</accession>
<evidence type="ECO:0000256" key="3">
    <source>
        <dbReference type="ARBA" id="ARBA00022777"/>
    </source>
</evidence>
<gene>
    <name evidence="6" type="ORF">F990_00332</name>
</gene>
<reference evidence="6 7" key="1">
    <citation type="submission" date="2013-10" db="EMBL/GenBank/DDBJ databases">
        <title>The Genome Sequence of Acinetobacter tjernbergiae CIP107465.</title>
        <authorList>
            <consortium name="The Broad Institute Genomics Platform"/>
            <consortium name="The Broad Institute Genome Sequencing Center for Infectious Disease"/>
            <person name="Cerqueira G."/>
            <person name="Feldgarden M."/>
            <person name="Courvalin P."/>
            <person name="Grillot-Courvalin C."/>
            <person name="Clermont D."/>
            <person name="Rocha E."/>
            <person name="Yoon E.-J."/>
            <person name="Nemec A."/>
            <person name="Young S.K."/>
            <person name="Zeng Q."/>
            <person name="Gargeya S."/>
            <person name="Fitzgerald M."/>
            <person name="Abouelleil A."/>
            <person name="Alvarado L."/>
            <person name="Berlin A.M."/>
            <person name="Chapman S.B."/>
            <person name="Gainer-Dewar J."/>
            <person name="Goldberg J."/>
            <person name="Gnerre S."/>
            <person name="Griggs A."/>
            <person name="Gujja S."/>
            <person name="Hansen M."/>
            <person name="Howarth C."/>
            <person name="Imamovic A."/>
            <person name="Ireland A."/>
            <person name="Larimer J."/>
            <person name="McCowan C."/>
            <person name="Murphy C."/>
            <person name="Pearson M."/>
            <person name="Poon T.W."/>
            <person name="Priest M."/>
            <person name="Roberts A."/>
            <person name="Saif S."/>
            <person name="Shea T."/>
            <person name="Sykes S."/>
            <person name="Wortman J."/>
            <person name="Nusbaum C."/>
            <person name="Birren B."/>
        </authorList>
    </citation>
    <scope>NUCLEOTIDE SEQUENCE [LARGE SCALE GENOMIC DNA]</scope>
    <source>
        <strain evidence="6 7">CIP 107465</strain>
    </source>
</reference>
<keyword evidence="1" id="KW-0808">Transferase</keyword>
<evidence type="ECO:0000256" key="1">
    <source>
        <dbReference type="ARBA" id="ARBA00022679"/>
    </source>
</evidence>
<protein>
    <recommendedName>
        <fullName evidence="5">DAGKc domain-containing protein</fullName>
    </recommendedName>
</protein>
<dbReference type="Pfam" id="PF00781">
    <property type="entry name" value="DAGK_cat"/>
    <property type="match status" value="1"/>
</dbReference>
<dbReference type="PANTHER" id="PTHR12358:SF54">
    <property type="entry name" value="SPHINGOSINE KINASE RELATED PROTEIN"/>
    <property type="match status" value="1"/>
</dbReference>
<dbReference type="RefSeq" id="WP_018677051.1">
    <property type="nucleotide sequence ID" value="NZ_AYEV01000002.1"/>
</dbReference>
<evidence type="ECO:0000256" key="2">
    <source>
        <dbReference type="ARBA" id="ARBA00022741"/>
    </source>
</evidence>
<evidence type="ECO:0000256" key="4">
    <source>
        <dbReference type="ARBA" id="ARBA00022840"/>
    </source>
</evidence>
<evidence type="ECO:0000313" key="7">
    <source>
        <dbReference type="Proteomes" id="UP000017404"/>
    </source>
</evidence>
<dbReference type="STRING" id="202955.GCA_000759995_03001"/>
<dbReference type="Proteomes" id="UP000017404">
    <property type="component" value="Unassembled WGS sequence"/>
</dbReference>
<feature type="domain" description="DAGKc" evidence="5">
    <location>
        <begin position="54"/>
        <end position="140"/>
    </location>
</feature>
<proteinExistence type="predicted"/>
<comment type="caution">
    <text evidence="6">The sequence shown here is derived from an EMBL/GenBank/DDBJ whole genome shotgun (WGS) entry which is preliminary data.</text>
</comment>
<dbReference type="PANTHER" id="PTHR12358">
    <property type="entry name" value="SPHINGOSINE KINASE"/>
    <property type="match status" value="1"/>
</dbReference>
<dbReference type="AlphaFoldDB" id="V2V934"/>
<organism evidence="6 7">
    <name type="scientific">Acinetobacter tjernbergiae DSM 14971 = CIP 107465</name>
    <dbReference type="NCBI Taxonomy" id="1120928"/>
    <lineage>
        <taxon>Bacteria</taxon>
        <taxon>Pseudomonadati</taxon>
        <taxon>Pseudomonadota</taxon>
        <taxon>Gammaproteobacteria</taxon>
        <taxon>Moraxellales</taxon>
        <taxon>Moraxellaceae</taxon>
        <taxon>Acinetobacter</taxon>
    </lineage>
</organism>
<dbReference type="Gene3D" id="3.40.50.10330">
    <property type="entry name" value="Probable inorganic polyphosphate/atp-NAD kinase, domain 1"/>
    <property type="match status" value="1"/>
</dbReference>
<dbReference type="PROSITE" id="PS50146">
    <property type="entry name" value="DAGK"/>
    <property type="match status" value="1"/>
</dbReference>
<dbReference type="Gene3D" id="2.60.200.40">
    <property type="match status" value="1"/>
</dbReference>
<dbReference type="InterPro" id="IPR050187">
    <property type="entry name" value="Lipid_Phosphate_FormReg"/>
</dbReference>
<dbReference type="InterPro" id="IPR001206">
    <property type="entry name" value="Diacylglycerol_kinase_cat_dom"/>
</dbReference>
<keyword evidence="4" id="KW-0067">ATP-binding</keyword>
<keyword evidence="2" id="KW-0547">Nucleotide-binding</keyword>
<dbReference type="Pfam" id="PF19279">
    <property type="entry name" value="YegS_C"/>
    <property type="match status" value="1"/>
</dbReference>
<dbReference type="SUPFAM" id="SSF111331">
    <property type="entry name" value="NAD kinase/diacylglycerol kinase-like"/>
    <property type="match status" value="1"/>
</dbReference>
<keyword evidence="3" id="KW-0418">Kinase</keyword>
<dbReference type="OrthoDB" id="142078at2"/>
<dbReference type="PATRIC" id="fig|1120928.5.peg.345"/>
<dbReference type="eggNOG" id="COG1597">
    <property type="taxonomic scope" value="Bacteria"/>
</dbReference>
<keyword evidence="7" id="KW-1185">Reference proteome</keyword>
<dbReference type="EMBL" id="AYEV01000002">
    <property type="protein sequence ID" value="ESK57415.1"/>
    <property type="molecule type" value="Genomic_DNA"/>
</dbReference>
<name>V2V934_9GAMM</name>
<evidence type="ECO:0000313" key="6">
    <source>
        <dbReference type="EMBL" id="ESK57415.1"/>
    </source>
</evidence>
<dbReference type="SMART" id="SM00046">
    <property type="entry name" value="DAGKc"/>
    <property type="match status" value="1"/>
</dbReference>
<sequence length="312" mass="35209">MKQDLQPLSIIYNQKSGFHATQQEDVYESLMTLWTQYHFEIQVFKLNQHIDFDEMMRKVLARHQYAHLRGVVVAAGGDGTLNAVAKKLLHTDIPMGIIPLGTFNYVARALDIPIDVVQAAELIAIGQPRDVHVAMINDQIYLNNASLGLYPLFIKKRELYNHYLGRFPLHAYTSALDVLLREHKSLKLAVTVDGQKYPVATPLIFFGNNQLQLSDMKLRIAECAAKGKLAGVVVVKSDRLSLLKMLWRLIQGKIDQKRDVYSFCAEEIRVDCKKSKLTVAVDGELVQMQPPLKFSVQKSALKVMVPNVVTPV</sequence>
<dbReference type="InterPro" id="IPR045540">
    <property type="entry name" value="YegS/DAGK_C"/>
</dbReference>
<dbReference type="GO" id="GO:0016301">
    <property type="term" value="F:kinase activity"/>
    <property type="evidence" value="ECO:0007669"/>
    <property type="project" value="UniProtKB-KW"/>
</dbReference>
<dbReference type="InterPro" id="IPR016064">
    <property type="entry name" value="NAD/diacylglycerol_kinase_sf"/>
</dbReference>